<dbReference type="InterPro" id="IPR013520">
    <property type="entry name" value="Ribonucl_H"/>
</dbReference>
<evidence type="ECO:0000256" key="2">
    <source>
        <dbReference type="ARBA" id="ARBA00022801"/>
    </source>
</evidence>
<protein>
    <submittedName>
        <fullName evidence="5">Exonuclease domain-containing protein</fullName>
    </submittedName>
</protein>
<dbReference type="CDD" id="cd06127">
    <property type="entry name" value="DEDDh"/>
    <property type="match status" value="1"/>
</dbReference>
<reference evidence="5" key="1">
    <citation type="submission" date="2023-05" db="EMBL/GenBank/DDBJ databases">
        <title>Streptantibioticus silvisoli sp. nov., acidotolerant actinomycetes 1 from pine litter.</title>
        <authorList>
            <person name="Swiecimska M."/>
            <person name="Golinska P."/>
            <person name="Sangal V."/>
            <person name="Wachnowicz B."/>
            <person name="Goodfellow M."/>
        </authorList>
    </citation>
    <scope>NUCLEOTIDE SEQUENCE</scope>
    <source>
        <strain evidence="5">SL13</strain>
    </source>
</reference>
<accession>A0AA90H7A5</accession>
<gene>
    <name evidence="5" type="ORF">POF50_023340</name>
</gene>
<dbReference type="EMBL" id="JABXJJ020000030">
    <property type="protein sequence ID" value="MDI5972233.1"/>
    <property type="molecule type" value="Genomic_DNA"/>
</dbReference>
<comment type="caution">
    <text evidence="5">The sequence shown here is derived from an EMBL/GenBank/DDBJ whole genome shotgun (WGS) entry which is preliminary data.</text>
</comment>
<feature type="domain" description="Exonuclease" evidence="4">
    <location>
        <begin position="12"/>
        <end position="181"/>
    </location>
</feature>
<dbReference type="InterPro" id="IPR036397">
    <property type="entry name" value="RNaseH_sf"/>
</dbReference>
<proteinExistence type="predicted"/>
<sequence>MLSAEASRPGAGFAVVDVETTGSSSRRHRVVELAVVLLDGEHRVEGEFATLVDPEGPVGPTHIHGIAPEDLRRAGEPAPRFGQIAGRLLTLLRGRVLVGHNVGCDHAFLAAEYGRLGVRLPVLPQLCTMRLAERFLGPLDGLSLRACAAAAGVPRWVEHTALGDARAAGALFTRCVRTAGADLVAPAGVSARTAALEWPGLPRTGCDGAWKINEVRRSMVSGHGRGGA</sequence>
<dbReference type="FunFam" id="3.30.420.10:FF:000045">
    <property type="entry name" value="3'-5' exonuclease DinG"/>
    <property type="match status" value="1"/>
</dbReference>
<evidence type="ECO:0000256" key="1">
    <source>
        <dbReference type="ARBA" id="ARBA00022722"/>
    </source>
</evidence>
<dbReference type="GO" id="GO:0008408">
    <property type="term" value="F:3'-5' exonuclease activity"/>
    <property type="evidence" value="ECO:0007669"/>
    <property type="project" value="TreeGrafter"/>
</dbReference>
<keyword evidence="1" id="KW-0540">Nuclease</keyword>
<dbReference type="GO" id="GO:0003676">
    <property type="term" value="F:nucleic acid binding"/>
    <property type="evidence" value="ECO:0007669"/>
    <property type="project" value="InterPro"/>
</dbReference>
<dbReference type="PANTHER" id="PTHR30231">
    <property type="entry name" value="DNA POLYMERASE III SUBUNIT EPSILON"/>
    <property type="match status" value="1"/>
</dbReference>
<dbReference type="Gene3D" id="3.30.420.10">
    <property type="entry name" value="Ribonuclease H-like superfamily/Ribonuclease H"/>
    <property type="match status" value="1"/>
</dbReference>
<dbReference type="SUPFAM" id="SSF53098">
    <property type="entry name" value="Ribonuclease H-like"/>
    <property type="match status" value="1"/>
</dbReference>
<dbReference type="AlphaFoldDB" id="A0AA90H7A5"/>
<dbReference type="PANTHER" id="PTHR30231:SF4">
    <property type="entry name" value="PROTEIN NEN2"/>
    <property type="match status" value="1"/>
</dbReference>
<evidence type="ECO:0000256" key="3">
    <source>
        <dbReference type="ARBA" id="ARBA00022839"/>
    </source>
</evidence>
<keyword evidence="2" id="KW-0378">Hydrolase</keyword>
<evidence type="ECO:0000259" key="4">
    <source>
        <dbReference type="SMART" id="SM00479"/>
    </source>
</evidence>
<dbReference type="Pfam" id="PF00929">
    <property type="entry name" value="RNase_T"/>
    <property type="match status" value="1"/>
</dbReference>
<evidence type="ECO:0000313" key="5">
    <source>
        <dbReference type="EMBL" id="MDI5972233.1"/>
    </source>
</evidence>
<dbReference type="RefSeq" id="WP_271313285.1">
    <property type="nucleotide sequence ID" value="NZ_JABXJJ020000030.1"/>
</dbReference>
<dbReference type="SMART" id="SM00479">
    <property type="entry name" value="EXOIII"/>
    <property type="match status" value="1"/>
</dbReference>
<dbReference type="InterPro" id="IPR012337">
    <property type="entry name" value="RNaseH-like_sf"/>
</dbReference>
<keyword evidence="3 5" id="KW-0269">Exonuclease</keyword>
<dbReference type="GO" id="GO:0005829">
    <property type="term" value="C:cytosol"/>
    <property type="evidence" value="ECO:0007669"/>
    <property type="project" value="TreeGrafter"/>
</dbReference>
<name>A0AA90H7A5_9ACTN</name>
<organism evidence="5">
    <name type="scientific">Streptantibioticus silvisoli</name>
    <dbReference type="NCBI Taxonomy" id="2705255"/>
    <lineage>
        <taxon>Bacteria</taxon>
        <taxon>Bacillati</taxon>
        <taxon>Actinomycetota</taxon>
        <taxon>Actinomycetes</taxon>
        <taxon>Kitasatosporales</taxon>
        <taxon>Streptomycetaceae</taxon>
        <taxon>Streptantibioticus</taxon>
    </lineage>
</organism>